<dbReference type="PANTHER" id="PTHR30466">
    <property type="entry name" value="FLAVIN REDUCTASE"/>
    <property type="match status" value="1"/>
</dbReference>
<evidence type="ECO:0000313" key="5">
    <source>
        <dbReference type="Proteomes" id="UP000664385"/>
    </source>
</evidence>
<comment type="similarity">
    <text evidence="1">Belongs to the non-flavoprotein flavin reductase family.</text>
</comment>
<dbReference type="SUPFAM" id="SSF50475">
    <property type="entry name" value="FMN-binding split barrel"/>
    <property type="match status" value="1"/>
</dbReference>
<proteinExistence type="inferred from homology"/>
<dbReference type="InterPro" id="IPR012349">
    <property type="entry name" value="Split_barrel_FMN-bd"/>
</dbReference>
<reference evidence="4" key="1">
    <citation type="submission" date="2020-12" db="EMBL/GenBank/DDBJ databases">
        <title>PHA producing bacteria isolated from mangrove.</title>
        <authorList>
            <person name="Zheng W."/>
            <person name="Yu S."/>
            <person name="Huang Y."/>
        </authorList>
    </citation>
    <scope>NUCLEOTIDE SEQUENCE</scope>
    <source>
        <strain evidence="4">GN8-5</strain>
    </source>
</reference>
<dbReference type="GO" id="GO:0042602">
    <property type="term" value="F:riboflavin reductase (NADPH) activity"/>
    <property type="evidence" value="ECO:0007669"/>
    <property type="project" value="TreeGrafter"/>
</dbReference>
<evidence type="ECO:0000256" key="2">
    <source>
        <dbReference type="ARBA" id="ARBA00023002"/>
    </source>
</evidence>
<evidence type="ECO:0000313" key="4">
    <source>
        <dbReference type="EMBL" id="MBN8204835.1"/>
    </source>
</evidence>
<organism evidence="4 5">
    <name type="scientific">Microbacterium esteraromaticum</name>
    <dbReference type="NCBI Taxonomy" id="57043"/>
    <lineage>
        <taxon>Bacteria</taxon>
        <taxon>Bacillati</taxon>
        <taxon>Actinomycetota</taxon>
        <taxon>Actinomycetes</taxon>
        <taxon>Micrococcales</taxon>
        <taxon>Microbacteriaceae</taxon>
        <taxon>Microbacterium</taxon>
    </lineage>
</organism>
<dbReference type="Pfam" id="PF01613">
    <property type="entry name" value="Flavin_Reduct"/>
    <property type="match status" value="1"/>
</dbReference>
<name>A0A939DTF0_9MICO</name>
<keyword evidence="2" id="KW-0560">Oxidoreductase</keyword>
<dbReference type="GO" id="GO:0010181">
    <property type="term" value="F:FMN binding"/>
    <property type="evidence" value="ECO:0007669"/>
    <property type="project" value="InterPro"/>
</dbReference>
<dbReference type="AlphaFoldDB" id="A0A939DTF0"/>
<evidence type="ECO:0000259" key="3">
    <source>
        <dbReference type="SMART" id="SM00903"/>
    </source>
</evidence>
<evidence type="ECO:0000256" key="1">
    <source>
        <dbReference type="ARBA" id="ARBA00008898"/>
    </source>
</evidence>
<dbReference type="InterPro" id="IPR050268">
    <property type="entry name" value="NADH-dep_flavin_reductase"/>
</dbReference>
<feature type="domain" description="Flavin reductase like" evidence="3">
    <location>
        <begin position="11"/>
        <end position="156"/>
    </location>
</feature>
<sequence length="159" mass="17130">MPLALRLRRAFSSFPTGVVAVCALPDGEDSPVGMAMNSFTSISLDPALVAISVANTSRTWPRLAEATSVGVSVLGHGQEHASRSLSAREGDRFENVDWVADESGAVHLEGAALWLTCHFHRLVEAGDHTIALLGIDGLQHFDEVEPLVFHQSRYRSIVA</sequence>
<comment type="caution">
    <text evidence="4">The sequence shown here is derived from an EMBL/GenBank/DDBJ whole genome shotgun (WGS) entry which is preliminary data.</text>
</comment>
<gene>
    <name evidence="4" type="ORF">JF543_02545</name>
</gene>
<accession>A0A939DTF0</accession>
<dbReference type="EMBL" id="JAEMWU010000001">
    <property type="protein sequence ID" value="MBN8204835.1"/>
    <property type="molecule type" value="Genomic_DNA"/>
</dbReference>
<dbReference type="Gene3D" id="2.30.110.10">
    <property type="entry name" value="Electron Transport, Fmn-binding Protein, Chain A"/>
    <property type="match status" value="1"/>
</dbReference>
<dbReference type="Proteomes" id="UP000664385">
    <property type="component" value="Unassembled WGS sequence"/>
</dbReference>
<dbReference type="PANTHER" id="PTHR30466:SF11">
    <property type="entry name" value="FLAVIN-DEPENDENT MONOOXYGENASE, REDUCTASE SUBUNIT HSAB"/>
    <property type="match status" value="1"/>
</dbReference>
<dbReference type="SMART" id="SM00903">
    <property type="entry name" value="Flavin_Reduct"/>
    <property type="match status" value="1"/>
</dbReference>
<protein>
    <submittedName>
        <fullName evidence="4">Flavin reductase family protein</fullName>
    </submittedName>
</protein>
<dbReference type="InterPro" id="IPR002563">
    <property type="entry name" value="Flavin_Rdtase-like_dom"/>
</dbReference>